<comment type="similarity">
    <text evidence="1">Belongs to the type-I restriction system S methylase family.</text>
</comment>
<dbReference type="InterPro" id="IPR000055">
    <property type="entry name" value="Restrct_endonuc_typeI_TRD"/>
</dbReference>
<dbReference type="GO" id="GO:0003677">
    <property type="term" value="F:DNA binding"/>
    <property type="evidence" value="ECO:0007669"/>
    <property type="project" value="UniProtKB-KW"/>
</dbReference>
<name>A0A845T0T9_9FIRM</name>
<organism evidence="7 8">
    <name type="scientific">Anaerotruncus colihominis</name>
    <dbReference type="NCBI Taxonomy" id="169435"/>
    <lineage>
        <taxon>Bacteria</taxon>
        <taxon>Bacillati</taxon>
        <taxon>Bacillota</taxon>
        <taxon>Clostridia</taxon>
        <taxon>Eubacteriales</taxon>
        <taxon>Oscillospiraceae</taxon>
        <taxon>Anaerotruncus</taxon>
    </lineage>
</organism>
<dbReference type="Proteomes" id="UP000462501">
    <property type="component" value="Unassembled WGS sequence"/>
</dbReference>
<gene>
    <name evidence="7" type="ORF">FMM72_14340</name>
</gene>
<evidence type="ECO:0000256" key="5">
    <source>
        <dbReference type="SAM" id="Coils"/>
    </source>
</evidence>
<dbReference type="PANTHER" id="PTHR43140:SF1">
    <property type="entry name" value="TYPE I RESTRICTION ENZYME ECOKI SPECIFICITY SUBUNIT"/>
    <property type="match status" value="1"/>
</dbReference>
<feature type="domain" description="Type I restriction modification DNA specificity" evidence="6">
    <location>
        <begin position="64"/>
        <end position="190"/>
    </location>
</feature>
<dbReference type="RefSeq" id="WP_162221822.1">
    <property type="nucleotide sequence ID" value="NZ_JANJZM010000004.1"/>
</dbReference>
<dbReference type="Pfam" id="PF01420">
    <property type="entry name" value="Methylase_S"/>
    <property type="match status" value="2"/>
</dbReference>
<evidence type="ECO:0000313" key="7">
    <source>
        <dbReference type="EMBL" id="NDO40390.1"/>
    </source>
</evidence>
<proteinExistence type="inferred from homology"/>
<protein>
    <recommendedName>
        <fullName evidence="6">Type I restriction modification DNA specificity domain-containing protein</fullName>
    </recommendedName>
</protein>
<accession>A0A845T0T9</accession>
<comment type="caution">
    <text evidence="7">The sequence shown here is derived from an EMBL/GenBank/DDBJ whole genome shotgun (WGS) entry which is preliminary data.</text>
</comment>
<dbReference type="SUPFAM" id="SSF116734">
    <property type="entry name" value="DNA methylase specificity domain"/>
    <property type="match status" value="2"/>
</dbReference>
<evidence type="ECO:0000256" key="1">
    <source>
        <dbReference type="ARBA" id="ARBA00010923"/>
    </source>
</evidence>
<dbReference type="CDD" id="cd17253">
    <property type="entry name" value="RMtype1_S_Eco933I-TRD2-CR2_like"/>
    <property type="match status" value="1"/>
</dbReference>
<dbReference type="PANTHER" id="PTHR43140">
    <property type="entry name" value="TYPE-1 RESTRICTION ENZYME ECOKI SPECIFICITY PROTEIN"/>
    <property type="match status" value="1"/>
</dbReference>
<keyword evidence="2" id="KW-0680">Restriction system</keyword>
<keyword evidence="5" id="KW-0175">Coiled coil</keyword>
<dbReference type="AlphaFoldDB" id="A0A845T0T9"/>
<evidence type="ECO:0000313" key="8">
    <source>
        <dbReference type="Proteomes" id="UP000462501"/>
    </source>
</evidence>
<reference evidence="7 8" key="1">
    <citation type="submission" date="2019-06" db="EMBL/GenBank/DDBJ databases">
        <title>Draft genome sequences of 15 bacterial species constituting the stable defined intestinal microbiota of the GM15 gnotobiotic mouse model.</title>
        <authorList>
            <person name="Elie C."/>
            <person name="Mathieu A."/>
            <person name="Saliou A."/>
            <person name="Darnaud M."/>
            <person name="Leulier F."/>
            <person name="Tamellini A."/>
        </authorList>
    </citation>
    <scope>NUCLEOTIDE SEQUENCE [LARGE SCALE GENOMIC DNA]</scope>
    <source>
        <strain evidence="7 8">JM4-15</strain>
    </source>
</reference>
<dbReference type="InterPro" id="IPR044946">
    <property type="entry name" value="Restrct_endonuc_typeI_TRD_sf"/>
</dbReference>
<feature type="coiled-coil region" evidence="5">
    <location>
        <begin position="173"/>
        <end position="204"/>
    </location>
</feature>
<evidence type="ECO:0000256" key="4">
    <source>
        <dbReference type="ARBA" id="ARBA00038652"/>
    </source>
</evidence>
<dbReference type="EMBL" id="VIQT01000021">
    <property type="protein sequence ID" value="NDO40390.1"/>
    <property type="molecule type" value="Genomic_DNA"/>
</dbReference>
<evidence type="ECO:0000259" key="6">
    <source>
        <dbReference type="Pfam" id="PF01420"/>
    </source>
</evidence>
<dbReference type="Gene3D" id="3.90.220.20">
    <property type="entry name" value="DNA methylase specificity domains"/>
    <property type="match status" value="2"/>
</dbReference>
<comment type="subunit">
    <text evidence="4">The methyltransferase is composed of M and S polypeptides.</text>
</comment>
<evidence type="ECO:0000256" key="3">
    <source>
        <dbReference type="ARBA" id="ARBA00023125"/>
    </source>
</evidence>
<keyword evidence="3" id="KW-0238">DNA-binding</keyword>
<dbReference type="InterPro" id="IPR051212">
    <property type="entry name" value="Type-I_RE_S_subunit"/>
</dbReference>
<sequence>MARGRKKETLTPEERLQAALVPESEQPYPVPGNWCWVRLDSTTLIIMGQSPSGADTTDDSRCTPLIGGAADMGDAYPKATRYTKVPTKVSTNQDLILCIRATLGKPVYSDKEYCLGRGVAAIRPCIGDRSFYKYFFNAFEQYLYDNATGTTFAQVSSQILQQMPLPLPPLPEQQRIVDRIESLFAKLDEAKQKAQDALDSFETRKAAILHKAFTGDLTAQWRREHGVGMESWKTHKLVECFEIVSGIQKTPARSPRDNPIPYLAVANVYRDKIDLSDIRYFEVTPEELEKLKLQDKDILIVEGNGSGNEIGRCAMWHNELPLCIHQNHIIRMRNKTADVLPEYVLSYLNSQAGKSVMQERAKTTAGLFNLSAGKVKTIPLSFASLDEQTEIVRILDNLLAKERQAKEAAEGVLEQIGLIKKAILARAFRGELGTNDPSDESEVLALLQCDS</sequence>
<feature type="domain" description="Type I restriction modification DNA specificity" evidence="6">
    <location>
        <begin position="229"/>
        <end position="400"/>
    </location>
</feature>
<dbReference type="GO" id="GO:0009307">
    <property type="term" value="P:DNA restriction-modification system"/>
    <property type="evidence" value="ECO:0007669"/>
    <property type="project" value="UniProtKB-KW"/>
</dbReference>
<evidence type="ECO:0000256" key="2">
    <source>
        <dbReference type="ARBA" id="ARBA00022747"/>
    </source>
</evidence>